<proteinExistence type="predicted"/>
<dbReference type="AlphaFoldDB" id="A0AA38BZT5"/>
<protein>
    <submittedName>
        <fullName evidence="2">Uncharacterized protein</fullName>
    </submittedName>
</protein>
<feature type="region of interest" description="Disordered" evidence="1">
    <location>
        <begin position="1"/>
        <end position="36"/>
    </location>
</feature>
<sequence>RPCHTPTSSPIPSPASHPSSSRRHHRQVSSDSDSDVEILGPSIVGFVPPVSLVRPPSLSLTSITDLVALVALIASSTTSSSELRLSNTLLGLSQLYPDSPESDPIGLEVELKVEGLNFQLDADNIIMEDRDTNPKDVQMDVVPNWKDSASGNIEKANTDSATDTENHPEDCHVELVTSILAKLQCSFSILKSLETFTENTKATITKDCTELLMLVDQLADELGSIHANNFMIELKKFL</sequence>
<feature type="non-terminal residue" evidence="2">
    <location>
        <position position="1"/>
    </location>
</feature>
<comment type="caution">
    <text evidence="2">The sequence shown here is derived from an EMBL/GenBank/DDBJ whole genome shotgun (WGS) entry which is preliminary data.</text>
</comment>
<organism evidence="2 3">
    <name type="scientific">Taxus chinensis</name>
    <name type="common">Chinese yew</name>
    <name type="synonym">Taxus wallichiana var. chinensis</name>
    <dbReference type="NCBI Taxonomy" id="29808"/>
    <lineage>
        <taxon>Eukaryota</taxon>
        <taxon>Viridiplantae</taxon>
        <taxon>Streptophyta</taxon>
        <taxon>Embryophyta</taxon>
        <taxon>Tracheophyta</taxon>
        <taxon>Spermatophyta</taxon>
        <taxon>Pinopsida</taxon>
        <taxon>Pinidae</taxon>
        <taxon>Conifers II</taxon>
        <taxon>Cupressales</taxon>
        <taxon>Taxaceae</taxon>
        <taxon>Taxus</taxon>
    </lineage>
</organism>
<reference evidence="2 3" key="1">
    <citation type="journal article" date="2021" name="Nat. Plants">
        <title>The Taxus genome provides insights into paclitaxel biosynthesis.</title>
        <authorList>
            <person name="Xiong X."/>
            <person name="Gou J."/>
            <person name="Liao Q."/>
            <person name="Li Y."/>
            <person name="Zhou Q."/>
            <person name="Bi G."/>
            <person name="Li C."/>
            <person name="Du R."/>
            <person name="Wang X."/>
            <person name="Sun T."/>
            <person name="Guo L."/>
            <person name="Liang H."/>
            <person name="Lu P."/>
            <person name="Wu Y."/>
            <person name="Zhang Z."/>
            <person name="Ro D.K."/>
            <person name="Shang Y."/>
            <person name="Huang S."/>
            <person name="Yan J."/>
        </authorList>
    </citation>
    <scope>NUCLEOTIDE SEQUENCE [LARGE SCALE GENOMIC DNA]</scope>
    <source>
        <strain evidence="2">Ta-2019</strain>
    </source>
</reference>
<evidence type="ECO:0000256" key="1">
    <source>
        <dbReference type="SAM" id="MobiDB-lite"/>
    </source>
</evidence>
<keyword evidence="3" id="KW-1185">Reference proteome</keyword>
<evidence type="ECO:0000313" key="2">
    <source>
        <dbReference type="EMBL" id="KAH9291605.1"/>
    </source>
</evidence>
<name>A0AA38BZT5_TAXCH</name>
<dbReference type="Proteomes" id="UP000824469">
    <property type="component" value="Unassembled WGS sequence"/>
</dbReference>
<dbReference type="EMBL" id="JAHRHJ020003500">
    <property type="protein sequence ID" value="KAH9291605.1"/>
    <property type="molecule type" value="Genomic_DNA"/>
</dbReference>
<evidence type="ECO:0000313" key="3">
    <source>
        <dbReference type="Proteomes" id="UP000824469"/>
    </source>
</evidence>
<accession>A0AA38BZT5</accession>
<gene>
    <name evidence="2" type="ORF">KI387_043208</name>
</gene>